<dbReference type="STRING" id="715226.ABI_47670"/>
<evidence type="ECO:0000259" key="1">
    <source>
        <dbReference type="SMART" id="SM00421"/>
    </source>
</evidence>
<dbReference type="SUPFAM" id="SSF46894">
    <property type="entry name" value="C-terminal effector domain of the bipartite response regulators"/>
    <property type="match status" value="1"/>
</dbReference>
<dbReference type="GO" id="GO:0006355">
    <property type="term" value="P:regulation of DNA-templated transcription"/>
    <property type="evidence" value="ECO:0007669"/>
    <property type="project" value="InterPro"/>
</dbReference>
<dbReference type="EMBL" id="GL883081">
    <property type="protein sequence ID" value="EGF89419.1"/>
    <property type="molecule type" value="Genomic_DNA"/>
</dbReference>
<dbReference type="SMART" id="SM00421">
    <property type="entry name" value="HTH_LUXR"/>
    <property type="match status" value="1"/>
</dbReference>
<protein>
    <submittedName>
        <fullName evidence="2">LuxR family transcriptional regulator</fullName>
    </submittedName>
</protein>
<organism evidence="2 3">
    <name type="scientific">Asticcacaulis biprosthecium C19</name>
    <dbReference type="NCBI Taxonomy" id="715226"/>
    <lineage>
        <taxon>Bacteria</taxon>
        <taxon>Pseudomonadati</taxon>
        <taxon>Pseudomonadota</taxon>
        <taxon>Alphaproteobacteria</taxon>
        <taxon>Caulobacterales</taxon>
        <taxon>Caulobacteraceae</taxon>
        <taxon>Asticcacaulis</taxon>
    </lineage>
</organism>
<keyword evidence="3" id="KW-1185">Reference proteome</keyword>
<dbReference type="RefSeq" id="WP_006275541.1">
    <property type="nucleotide sequence ID" value="NZ_GL883081.1"/>
</dbReference>
<dbReference type="InterPro" id="IPR016032">
    <property type="entry name" value="Sig_transdc_resp-reg_C-effctor"/>
</dbReference>
<evidence type="ECO:0000313" key="3">
    <source>
        <dbReference type="Proteomes" id="UP000006512"/>
    </source>
</evidence>
<dbReference type="GO" id="GO:0003677">
    <property type="term" value="F:DNA binding"/>
    <property type="evidence" value="ECO:0007669"/>
    <property type="project" value="InterPro"/>
</dbReference>
<dbReference type="eggNOG" id="COG2771">
    <property type="taxonomic scope" value="Bacteria"/>
</dbReference>
<dbReference type="Proteomes" id="UP000006512">
    <property type="component" value="Unassembled WGS sequence"/>
</dbReference>
<proteinExistence type="predicted"/>
<dbReference type="InterPro" id="IPR000792">
    <property type="entry name" value="Tscrpt_reg_LuxR_C"/>
</dbReference>
<evidence type="ECO:0000313" key="2">
    <source>
        <dbReference type="EMBL" id="EGF89419.1"/>
    </source>
</evidence>
<dbReference type="OrthoDB" id="7171177at2"/>
<accession>F4QUB9</accession>
<dbReference type="HOGENOM" id="CLU_762173_0_0_5"/>
<reference evidence="3" key="1">
    <citation type="submission" date="2011-03" db="EMBL/GenBank/DDBJ databases">
        <title>Draft genome sequence of Brevundimonas diminuta.</title>
        <authorList>
            <person name="Brown P.J.B."/>
            <person name="Buechlein A."/>
            <person name="Hemmerich C."/>
            <person name="Brun Y.V."/>
        </authorList>
    </citation>
    <scope>NUCLEOTIDE SEQUENCE [LARGE SCALE GENOMIC DNA]</scope>
    <source>
        <strain evidence="3">C19</strain>
    </source>
</reference>
<sequence>MDMDSVSSLIDTIYDAAVDDKGIPKVAERLARLAGARTATVTLHACDMREFAMVRDFFLATLGIDFTGHFLTQDVWQQAGHSLSTLPAQSHALDGVPIADIYTRFYLTHADPSVLGLNALITTQHGVLSVAISRPLDALPFTAVDAARLQALVPHLQRMHQMRLQMQRLETRSDVARAALDRFAYPTLILQPDRHILLANAAATDTLVRRQGLFEQKGRLYAQQSEDNKRLSDALHTALNGNGQDAEICQIGRGDGLEQRVIMSPMADRKSVFLVIDDPATPRPLNAKISQLYGLSAAETALTEALMRGETPEDFALARNVRITTVRSQLSSLLRKTETERQAQLIASMSRLPSLKIQSFGEE</sequence>
<feature type="domain" description="HTH luxR-type" evidence="1">
    <location>
        <begin position="292"/>
        <end position="349"/>
    </location>
</feature>
<dbReference type="AlphaFoldDB" id="F4QUB9"/>
<gene>
    <name evidence="2" type="ORF">ABI_47670</name>
</gene>
<name>F4QUB9_9CAUL</name>